<keyword evidence="3" id="KW-1185">Reference proteome</keyword>
<accession>A0ABV1NUK6</accession>
<feature type="compositionally biased region" description="Pro residues" evidence="1">
    <location>
        <begin position="256"/>
        <end position="266"/>
    </location>
</feature>
<sequence length="571" mass="61056">MRDSGPLASRPSRRRATGAAVACFLALCVGSVVLSAPGRSAPPPERATTAPRPAGDLRTGPDAFVGGQALLFSGRVGPRRKQAIRLQFHMNRPGDVWTDVQGSRGTTDRSGAFRFTFPAPAMENISYRVASSSGVTPGRLLRARAQEVVLSLGRRHPAAYVDRPFVLKADTTPVVRGRRPPAFPGRRVELQERVDGHRWRTVDTDTTDARGRAFFTRTEAEAGNHVYRARQDDWTQGGDRIGWFASFPTTFTVVAEPPPAPSPAPSPTSSATPTGTSGGTGSRADTTTATPAAAPARLTVTRAQESGAQPARAGSGDAVLPTAGRASGSTNASSRWGWGPSLFDFAWEFGESLTSRPYRGSRLEGGWRDTSNGTGRAAHVNGGLFLQSGSGATARHRGTTTATLDGNAQRTGRWEFRLRASADRGRAADYDVRVELVPEGSSVDACTGPVVTVADFTMRERGMRFGVRSREGGTARVGRKAVSLTDQPRNVAVEVGRRHVTWFYDGTVIGSVDVADLGAPLTPRISLVGKRRSTMSPTVLTTDWQRAWTLDHGKQVRSGPSLGRVRTDPAY</sequence>
<feature type="region of interest" description="Disordered" evidence="1">
    <location>
        <begin position="37"/>
        <end position="60"/>
    </location>
</feature>
<reference evidence="2 3" key="1">
    <citation type="submission" date="2024-02" db="EMBL/GenBank/DDBJ databases">
        <title>Full genome sequence of Nocardioides kribbensis.</title>
        <authorList>
            <person name="Poletto B.L."/>
            <person name="Silva G."/>
            <person name="Galante D."/>
            <person name="Campos K.R."/>
            <person name="Santos M.B.N."/>
            <person name="Sacchi C.T."/>
        </authorList>
    </citation>
    <scope>NUCLEOTIDE SEQUENCE [LARGE SCALE GENOMIC DNA]</scope>
    <source>
        <strain evidence="2 3">O4R</strain>
    </source>
</reference>
<dbReference type="Proteomes" id="UP001482520">
    <property type="component" value="Unassembled WGS sequence"/>
</dbReference>
<name>A0ABV1NUK6_9ACTN</name>
<proteinExistence type="predicted"/>
<evidence type="ECO:0000256" key="1">
    <source>
        <dbReference type="SAM" id="MobiDB-lite"/>
    </source>
</evidence>
<protein>
    <recommendedName>
        <fullName evidence="4">GH16 domain-containing protein</fullName>
    </recommendedName>
</protein>
<evidence type="ECO:0000313" key="3">
    <source>
        <dbReference type="Proteomes" id="UP001482520"/>
    </source>
</evidence>
<gene>
    <name evidence="2" type="ORF">V6R90_02730</name>
</gene>
<evidence type="ECO:0008006" key="4">
    <source>
        <dbReference type="Google" id="ProtNLM"/>
    </source>
</evidence>
<organism evidence="2 3">
    <name type="scientific">Nocardioides kribbensis</name>
    <dbReference type="NCBI Taxonomy" id="305517"/>
    <lineage>
        <taxon>Bacteria</taxon>
        <taxon>Bacillati</taxon>
        <taxon>Actinomycetota</taxon>
        <taxon>Actinomycetes</taxon>
        <taxon>Propionibacteriales</taxon>
        <taxon>Nocardioidaceae</taxon>
        <taxon>Nocardioides</taxon>
    </lineage>
</organism>
<dbReference type="RefSeq" id="WP_349803717.1">
    <property type="nucleotide sequence ID" value="NZ_JBEGDP010000002.1"/>
</dbReference>
<feature type="compositionally biased region" description="Low complexity" evidence="1">
    <location>
        <begin position="282"/>
        <end position="303"/>
    </location>
</feature>
<dbReference type="EMBL" id="JBEGDP010000002">
    <property type="protein sequence ID" value="MEQ7846178.1"/>
    <property type="molecule type" value="Genomic_DNA"/>
</dbReference>
<comment type="caution">
    <text evidence="2">The sequence shown here is derived from an EMBL/GenBank/DDBJ whole genome shotgun (WGS) entry which is preliminary data.</text>
</comment>
<feature type="region of interest" description="Disordered" evidence="1">
    <location>
        <begin position="254"/>
        <end position="333"/>
    </location>
</feature>
<evidence type="ECO:0000313" key="2">
    <source>
        <dbReference type="EMBL" id="MEQ7846178.1"/>
    </source>
</evidence>